<dbReference type="InterPro" id="IPR012657">
    <property type="entry name" value="23S_rRNA-intervening_sequence"/>
</dbReference>
<proteinExistence type="predicted"/>
<evidence type="ECO:0000313" key="2">
    <source>
        <dbReference type="Proteomes" id="UP000231456"/>
    </source>
</evidence>
<evidence type="ECO:0000313" key="1">
    <source>
        <dbReference type="EMBL" id="PJC52204.1"/>
    </source>
</evidence>
<sequence length="82" mass="9758">MSDSLFHTNLKQKTHTFVMLVYDITEHFPKTELYGVSSQMQRASLSILLNYVEGYARFKPKVKLNFLKYPMVQRKNVSIYFF</sequence>
<dbReference type="Pfam" id="PF05635">
    <property type="entry name" value="23S_rRNA_IVP"/>
    <property type="match status" value="1"/>
</dbReference>
<gene>
    <name evidence="1" type="ORF">CO030_04115</name>
</gene>
<dbReference type="Gene3D" id="1.20.1440.60">
    <property type="entry name" value="23S rRNA-intervening sequence"/>
    <property type="match status" value="1"/>
</dbReference>
<reference evidence="2" key="1">
    <citation type="submission" date="2017-09" db="EMBL/GenBank/DDBJ databases">
        <title>Depth-based differentiation of microbial function through sediment-hosted aquifers and enrichment of novel symbionts in the deep terrestrial subsurface.</title>
        <authorList>
            <person name="Probst A.J."/>
            <person name="Ladd B."/>
            <person name="Jarett J.K."/>
            <person name="Geller-Mcgrath D.E."/>
            <person name="Sieber C.M.K."/>
            <person name="Emerson J.B."/>
            <person name="Anantharaman K."/>
            <person name="Thomas B.C."/>
            <person name="Malmstrom R."/>
            <person name="Stieglmeier M."/>
            <person name="Klingl A."/>
            <person name="Woyke T."/>
            <person name="Ryan C.M."/>
            <person name="Banfield J.F."/>
        </authorList>
    </citation>
    <scope>NUCLEOTIDE SEQUENCE [LARGE SCALE GENOMIC DNA]</scope>
</reference>
<protein>
    <recommendedName>
        <fullName evidence="3">Four helix bundle protein</fullName>
    </recommendedName>
</protein>
<dbReference type="Proteomes" id="UP000231456">
    <property type="component" value="Unassembled WGS sequence"/>
</dbReference>
<dbReference type="InterPro" id="IPR036583">
    <property type="entry name" value="23S_rRNA_IVS_sf"/>
</dbReference>
<accession>A0A2M8F8Y2</accession>
<dbReference type="AlphaFoldDB" id="A0A2M8F8Y2"/>
<comment type="caution">
    <text evidence="1">The sequence shown here is derived from an EMBL/GenBank/DDBJ whole genome shotgun (WGS) entry which is preliminary data.</text>
</comment>
<evidence type="ECO:0008006" key="3">
    <source>
        <dbReference type="Google" id="ProtNLM"/>
    </source>
</evidence>
<dbReference type="EMBL" id="PFRH01000127">
    <property type="protein sequence ID" value="PJC52204.1"/>
    <property type="molecule type" value="Genomic_DNA"/>
</dbReference>
<organism evidence="1 2">
    <name type="scientific">Candidatus Magasanikbacteria bacterium CG_4_9_14_0_2_um_filter_42_11</name>
    <dbReference type="NCBI Taxonomy" id="1974643"/>
    <lineage>
        <taxon>Bacteria</taxon>
        <taxon>Candidatus Magasanikiibacteriota</taxon>
    </lineage>
</organism>
<name>A0A2M8F8Y2_9BACT</name>
<dbReference type="NCBIfam" id="TIGR02436">
    <property type="entry name" value="four helix bundle protein"/>
    <property type="match status" value="1"/>
</dbReference>
<dbReference type="SUPFAM" id="SSF158446">
    <property type="entry name" value="IVS-encoded protein-like"/>
    <property type="match status" value="1"/>
</dbReference>